<protein>
    <recommendedName>
        <fullName evidence="2">EF-hand domain-containing protein</fullName>
    </recommendedName>
</protein>
<evidence type="ECO:0000313" key="4">
    <source>
        <dbReference type="Proteomes" id="UP001620626"/>
    </source>
</evidence>
<dbReference type="AlphaFoldDB" id="A0ABD2MCU2"/>
<organism evidence="3 4">
    <name type="scientific">Heterodera trifolii</name>
    <dbReference type="NCBI Taxonomy" id="157864"/>
    <lineage>
        <taxon>Eukaryota</taxon>
        <taxon>Metazoa</taxon>
        <taxon>Ecdysozoa</taxon>
        <taxon>Nematoda</taxon>
        <taxon>Chromadorea</taxon>
        <taxon>Rhabditida</taxon>
        <taxon>Tylenchina</taxon>
        <taxon>Tylenchomorpha</taxon>
        <taxon>Tylenchoidea</taxon>
        <taxon>Heteroderidae</taxon>
        <taxon>Heteroderinae</taxon>
        <taxon>Heterodera</taxon>
    </lineage>
</organism>
<dbReference type="CDD" id="cd00051">
    <property type="entry name" value="EFh"/>
    <property type="match status" value="1"/>
</dbReference>
<proteinExistence type="predicted"/>
<accession>A0ABD2MCU2</accession>
<comment type="caution">
    <text evidence="3">The sequence shown here is derived from an EMBL/GenBank/DDBJ whole genome shotgun (WGS) entry which is preliminary data.</text>
</comment>
<keyword evidence="1" id="KW-0732">Signal</keyword>
<dbReference type="InterPro" id="IPR011992">
    <property type="entry name" value="EF-hand-dom_pair"/>
</dbReference>
<dbReference type="Proteomes" id="UP001620626">
    <property type="component" value="Unassembled WGS sequence"/>
</dbReference>
<evidence type="ECO:0000313" key="3">
    <source>
        <dbReference type="EMBL" id="KAL3125128.1"/>
    </source>
</evidence>
<name>A0ABD2MCU2_9BILA</name>
<dbReference type="EMBL" id="JBICBT010000050">
    <property type="protein sequence ID" value="KAL3125128.1"/>
    <property type="molecule type" value="Genomic_DNA"/>
</dbReference>
<feature type="signal peptide" evidence="1">
    <location>
        <begin position="1"/>
        <end position="24"/>
    </location>
</feature>
<feature type="domain" description="EF-hand" evidence="2">
    <location>
        <begin position="141"/>
        <end position="176"/>
    </location>
</feature>
<gene>
    <name evidence="3" type="ORF">niasHT_001205</name>
</gene>
<dbReference type="PROSITE" id="PS50222">
    <property type="entry name" value="EF_HAND_2"/>
    <property type="match status" value="1"/>
</dbReference>
<reference evidence="3 4" key="1">
    <citation type="submission" date="2024-10" db="EMBL/GenBank/DDBJ databases">
        <authorList>
            <person name="Kim D."/>
        </authorList>
    </citation>
    <scope>NUCLEOTIDE SEQUENCE [LARGE SCALE GENOMIC DNA]</scope>
    <source>
        <strain evidence="3">BH-2024</strain>
    </source>
</reference>
<dbReference type="InterPro" id="IPR002048">
    <property type="entry name" value="EF_hand_dom"/>
</dbReference>
<dbReference type="Pfam" id="PF13202">
    <property type="entry name" value="EF-hand_5"/>
    <property type="match status" value="1"/>
</dbReference>
<feature type="chain" id="PRO_5044869750" description="EF-hand domain-containing protein" evidence="1">
    <location>
        <begin position="25"/>
        <end position="210"/>
    </location>
</feature>
<evidence type="ECO:0000259" key="2">
    <source>
        <dbReference type="PROSITE" id="PS50222"/>
    </source>
</evidence>
<keyword evidence="4" id="KW-1185">Reference proteome</keyword>
<dbReference type="Gene3D" id="1.10.238.10">
    <property type="entry name" value="EF-hand"/>
    <property type="match status" value="1"/>
</dbReference>
<evidence type="ECO:0000256" key="1">
    <source>
        <dbReference type="SAM" id="SignalP"/>
    </source>
</evidence>
<sequence length="210" mass="23553">MAFFTNFLFIGVIFLANIIPRAFPCDNKVVYSPGERCCYGTDDFKCVIDIPPTYCNIFGKDCLVCQFEINKDSSKQCVVSATRCSCYYCCSYAWHEYCPQGCLNCLKDGEGGCPENAKAKYHRVWSNGAASDNFSFVQSLKKVEAARKHFDTIDADKSGTISMKEAIAYLVDTKNGTSADHLAKNSEWFGKMDRNGNSQIEPMEFDRSLI</sequence>
<dbReference type="SUPFAM" id="SSF47473">
    <property type="entry name" value="EF-hand"/>
    <property type="match status" value="1"/>
</dbReference>